<evidence type="ECO:0000313" key="3">
    <source>
        <dbReference type="Proteomes" id="UP001286313"/>
    </source>
</evidence>
<sequence>MIVKSRNGWVEQTGPASESVRRRETAALTMSFPAGRRYWTLEHAPASLTLTPRKVSGNCKEWRRSWLPGL</sequence>
<comment type="caution">
    <text evidence="2">The sequence shown here is derived from an EMBL/GenBank/DDBJ whole genome shotgun (WGS) entry which is preliminary data.</text>
</comment>
<reference evidence="2" key="1">
    <citation type="submission" date="2023-10" db="EMBL/GenBank/DDBJ databases">
        <title>Genome assemblies of two species of porcelain crab, Petrolisthes cinctipes and Petrolisthes manimaculis (Anomura: Porcellanidae).</title>
        <authorList>
            <person name="Angst P."/>
        </authorList>
    </citation>
    <scope>NUCLEOTIDE SEQUENCE</scope>
    <source>
        <strain evidence="2">PB745_01</strain>
        <tissue evidence="2">Gill</tissue>
    </source>
</reference>
<dbReference type="AlphaFoldDB" id="A0AAE1G3Q1"/>
<evidence type="ECO:0000256" key="1">
    <source>
        <dbReference type="SAM" id="MobiDB-lite"/>
    </source>
</evidence>
<proteinExistence type="predicted"/>
<name>A0AAE1G3Q1_PETCI</name>
<dbReference type="EMBL" id="JAWQEG010000760">
    <property type="protein sequence ID" value="KAK3885854.1"/>
    <property type="molecule type" value="Genomic_DNA"/>
</dbReference>
<protein>
    <submittedName>
        <fullName evidence="2">Uncharacterized protein</fullName>
    </submittedName>
</protein>
<organism evidence="2 3">
    <name type="scientific">Petrolisthes cinctipes</name>
    <name type="common">Flat porcelain crab</name>
    <dbReference type="NCBI Taxonomy" id="88211"/>
    <lineage>
        <taxon>Eukaryota</taxon>
        <taxon>Metazoa</taxon>
        <taxon>Ecdysozoa</taxon>
        <taxon>Arthropoda</taxon>
        <taxon>Crustacea</taxon>
        <taxon>Multicrustacea</taxon>
        <taxon>Malacostraca</taxon>
        <taxon>Eumalacostraca</taxon>
        <taxon>Eucarida</taxon>
        <taxon>Decapoda</taxon>
        <taxon>Pleocyemata</taxon>
        <taxon>Anomura</taxon>
        <taxon>Galatheoidea</taxon>
        <taxon>Porcellanidae</taxon>
        <taxon>Petrolisthes</taxon>
    </lineage>
</organism>
<evidence type="ECO:0000313" key="2">
    <source>
        <dbReference type="EMBL" id="KAK3885854.1"/>
    </source>
</evidence>
<keyword evidence="3" id="KW-1185">Reference proteome</keyword>
<gene>
    <name evidence="2" type="ORF">Pcinc_009954</name>
</gene>
<accession>A0AAE1G3Q1</accession>
<dbReference type="Proteomes" id="UP001286313">
    <property type="component" value="Unassembled WGS sequence"/>
</dbReference>
<feature type="region of interest" description="Disordered" evidence="1">
    <location>
        <begin position="1"/>
        <end position="22"/>
    </location>
</feature>